<name>W6RMW7_9HYPH</name>
<dbReference type="AlphaFoldDB" id="W6RMW7"/>
<comment type="caution">
    <text evidence="1">The sequence shown here is derived from an EMBL/GenBank/DDBJ whole genome shotgun (WGS) entry which is preliminary data.</text>
</comment>
<keyword evidence="2" id="KW-1185">Reference proteome</keyword>
<dbReference type="EMBL" id="CBYB010000032">
    <property type="protein sequence ID" value="CDM60273.1"/>
    <property type="molecule type" value="Genomic_DNA"/>
</dbReference>
<geneLocation type="plasmid" evidence="1">
    <name>pLPU83b</name>
</geneLocation>
<accession>W6RMW7</accession>
<keyword evidence="1" id="KW-0614">Plasmid</keyword>
<proteinExistence type="predicted"/>
<dbReference type="RefSeq" id="WP_024318981.1">
    <property type="nucleotide sequence ID" value="NZ_ATTO01000136.1"/>
</dbReference>
<gene>
    <name evidence="1" type="ORF">LPU83_pLPU83b_0284</name>
</gene>
<sequence length="95" mass="10841">MQEPDDFTKHAREVLADEPELLNRLLALRGEVQMFAAQRMPTSAPPPANLLNARNQHLLEEPGRLLGDEKFEKVFGFKRGEQINLVDPSLYNIDE</sequence>
<evidence type="ECO:0000313" key="2">
    <source>
        <dbReference type="Proteomes" id="UP000019443"/>
    </source>
</evidence>
<organism evidence="1 2">
    <name type="scientific">Rhizobium favelukesii</name>
    <dbReference type="NCBI Taxonomy" id="348824"/>
    <lineage>
        <taxon>Bacteria</taxon>
        <taxon>Pseudomonadati</taxon>
        <taxon>Pseudomonadota</taxon>
        <taxon>Alphaproteobacteria</taxon>
        <taxon>Hyphomicrobiales</taxon>
        <taxon>Rhizobiaceae</taxon>
        <taxon>Rhizobium/Agrobacterium group</taxon>
        <taxon>Rhizobium</taxon>
    </lineage>
</organism>
<reference evidence="1" key="1">
    <citation type="submission" date="2013-11" db="EMBL/GenBank/DDBJ databases">
        <title>Draft genome sequence of the broad-host-range Rhizobium sp. LPU83 strain, a member of the low-genetic diversity Oregon-like Rhizobium sp. group.</title>
        <authorList>
            <person name="Wibberg D."/>
            <person name="Puehler A."/>
            <person name="Schlueter A."/>
        </authorList>
    </citation>
    <scope>NUCLEOTIDE SEQUENCE [LARGE SCALE GENOMIC DNA]</scope>
    <source>
        <strain evidence="1">LPU83</strain>
        <plasmid evidence="1">pLPU83b</plasmid>
    </source>
</reference>
<evidence type="ECO:0000313" key="1">
    <source>
        <dbReference type="EMBL" id="CDM60273.1"/>
    </source>
</evidence>
<dbReference type="Proteomes" id="UP000019443">
    <property type="component" value="Unassembled WGS sequence"/>
</dbReference>
<protein>
    <submittedName>
        <fullName evidence="1">Uncharacterized protein</fullName>
    </submittedName>
</protein>